<evidence type="ECO:0000313" key="4">
    <source>
        <dbReference type="EnsemblProtists" id="EKX42494"/>
    </source>
</evidence>
<organism evidence="3">
    <name type="scientific">Guillardia theta (strain CCMP2712)</name>
    <name type="common">Cryptophyte</name>
    <dbReference type="NCBI Taxonomy" id="905079"/>
    <lineage>
        <taxon>Eukaryota</taxon>
        <taxon>Cryptophyceae</taxon>
        <taxon>Pyrenomonadales</taxon>
        <taxon>Geminigeraceae</taxon>
        <taxon>Guillardia</taxon>
    </lineage>
</organism>
<evidence type="ECO:0000313" key="5">
    <source>
        <dbReference type="Proteomes" id="UP000011087"/>
    </source>
</evidence>
<proteinExistence type="predicted"/>
<dbReference type="Proteomes" id="UP000011087">
    <property type="component" value="Unassembled WGS sequence"/>
</dbReference>
<dbReference type="GO" id="GO:0031119">
    <property type="term" value="P:tRNA pseudouridine synthesis"/>
    <property type="evidence" value="ECO:0007669"/>
    <property type="project" value="TreeGrafter"/>
</dbReference>
<evidence type="ECO:0000256" key="1">
    <source>
        <dbReference type="ARBA" id="ARBA00023235"/>
    </source>
</evidence>
<dbReference type="InterPro" id="IPR001406">
    <property type="entry name" value="PsdUridine_synth_TruA"/>
</dbReference>
<dbReference type="PANTHER" id="PTHR11142">
    <property type="entry name" value="PSEUDOURIDYLATE SYNTHASE"/>
    <property type="match status" value="1"/>
</dbReference>
<dbReference type="OrthoDB" id="271910at2759"/>
<dbReference type="eggNOG" id="KOG2553">
    <property type="taxonomic scope" value="Eukaryota"/>
</dbReference>
<dbReference type="GeneID" id="17299150"/>
<dbReference type="InterPro" id="IPR020094">
    <property type="entry name" value="TruA/RsuA/RluB/E/F_N"/>
</dbReference>
<dbReference type="Gene3D" id="3.30.70.580">
    <property type="entry name" value="Pseudouridine synthase I, catalytic domain, N-terminal subdomain"/>
    <property type="match status" value="1"/>
</dbReference>
<dbReference type="GO" id="GO:0005634">
    <property type="term" value="C:nucleus"/>
    <property type="evidence" value="ECO:0007669"/>
    <property type="project" value="TreeGrafter"/>
</dbReference>
<evidence type="ECO:0000256" key="2">
    <source>
        <dbReference type="SAM" id="MobiDB-lite"/>
    </source>
</evidence>
<sequence>MEQRKDEGMDPWLRNEVEARKAEEGPEKAKEIHHDNILVISQKRIPDTDTLTSQQLGTEVESNGYFISERHQHKYLLNIAFVGEGFHGMQKNTKTTVQSTLEDVLSSNTCYALFYPRLSDKLMMAMGAALKQNLEDWIGFGTSSRTDKGVHAAQLLVVVTMKSIYPNGLRLFLEELNRRLKNGQHLIRVIDILAVRPESKLNGDLENRAIHFPCFVDSRVYRYIIPSFALAHQEKEQARNENKMKWEMERFRLSSEQQHRAESVLQAFQRTADFEAFTDIKDCKAKMMREVRSFVIKTLEIYKKIQFAVIEIEEKVSNFRIAPAEGLFLKRQNYKHKLINDFLNKCSEQNLQFEEQHIVPHVFRHSLDPFMNFFQDTLNDADVINRLRRRC</sequence>
<dbReference type="KEGG" id="gtt:GUITHDRAFT_141167"/>
<reference evidence="5" key="2">
    <citation type="submission" date="2012-11" db="EMBL/GenBank/DDBJ databases">
        <authorList>
            <person name="Kuo A."/>
            <person name="Curtis B.A."/>
            <person name="Tanifuji G."/>
            <person name="Burki F."/>
            <person name="Gruber A."/>
            <person name="Irimia M."/>
            <person name="Maruyama S."/>
            <person name="Arias M.C."/>
            <person name="Ball S.G."/>
            <person name="Gile G.H."/>
            <person name="Hirakawa Y."/>
            <person name="Hopkins J.F."/>
            <person name="Rensing S.A."/>
            <person name="Schmutz J."/>
            <person name="Symeonidi A."/>
            <person name="Elias M."/>
            <person name="Eveleigh R.J."/>
            <person name="Herman E.K."/>
            <person name="Klute M.J."/>
            <person name="Nakayama T."/>
            <person name="Obornik M."/>
            <person name="Reyes-Prieto A."/>
            <person name="Armbrust E.V."/>
            <person name="Aves S.J."/>
            <person name="Beiko R.G."/>
            <person name="Coutinho P."/>
            <person name="Dacks J.B."/>
            <person name="Durnford D.G."/>
            <person name="Fast N.M."/>
            <person name="Green B.R."/>
            <person name="Grisdale C."/>
            <person name="Hempe F."/>
            <person name="Henrissat B."/>
            <person name="Hoppner M.P."/>
            <person name="Ishida K.-I."/>
            <person name="Kim E."/>
            <person name="Koreny L."/>
            <person name="Kroth P.G."/>
            <person name="Liu Y."/>
            <person name="Malik S.-B."/>
            <person name="Maier U.G."/>
            <person name="McRose D."/>
            <person name="Mock T."/>
            <person name="Neilson J.A."/>
            <person name="Onodera N.T."/>
            <person name="Poole A.M."/>
            <person name="Pritham E.J."/>
            <person name="Richards T.A."/>
            <person name="Rocap G."/>
            <person name="Roy S.W."/>
            <person name="Sarai C."/>
            <person name="Schaack S."/>
            <person name="Shirato S."/>
            <person name="Slamovits C.H."/>
            <person name="Spencer D.F."/>
            <person name="Suzuki S."/>
            <person name="Worden A.Z."/>
            <person name="Zauner S."/>
            <person name="Barry K."/>
            <person name="Bell C."/>
            <person name="Bharti A.K."/>
            <person name="Crow J.A."/>
            <person name="Grimwood J."/>
            <person name="Kramer R."/>
            <person name="Lindquist E."/>
            <person name="Lucas S."/>
            <person name="Salamov A."/>
            <person name="McFadden G.I."/>
            <person name="Lane C.E."/>
            <person name="Keeling P.J."/>
            <person name="Gray M.W."/>
            <person name="Grigoriev I.V."/>
            <person name="Archibald J.M."/>
        </authorList>
    </citation>
    <scope>NUCLEOTIDE SEQUENCE</scope>
    <source>
        <strain evidence="5">CCMP2712</strain>
    </source>
</reference>
<dbReference type="GO" id="GO:0003723">
    <property type="term" value="F:RNA binding"/>
    <property type="evidence" value="ECO:0007669"/>
    <property type="project" value="InterPro"/>
</dbReference>
<dbReference type="Gene3D" id="3.30.70.660">
    <property type="entry name" value="Pseudouridine synthase I, catalytic domain, C-terminal subdomain"/>
    <property type="match status" value="1"/>
</dbReference>
<dbReference type="AlphaFoldDB" id="L1J2Y0"/>
<keyword evidence="1" id="KW-0413">Isomerase</keyword>
<dbReference type="STRING" id="905079.L1J2Y0"/>
<dbReference type="EMBL" id="JH993016">
    <property type="protein sequence ID" value="EKX42494.1"/>
    <property type="molecule type" value="Genomic_DNA"/>
</dbReference>
<keyword evidence="5" id="KW-1185">Reference proteome</keyword>
<accession>L1J2Y0</accession>
<gene>
    <name evidence="3" type="ORF">GUITHDRAFT_141167</name>
</gene>
<protein>
    <submittedName>
        <fullName evidence="3 4">Uncharacterized protein</fullName>
    </submittedName>
</protein>
<name>L1J2Y0_GUITC</name>
<feature type="region of interest" description="Disordered" evidence="2">
    <location>
        <begin position="1"/>
        <end position="30"/>
    </location>
</feature>
<dbReference type="GO" id="GO:0009982">
    <property type="term" value="F:pseudouridine synthase activity"/>
    <property type="evidence" value="ECO:0007669"/>
    <property type="project" value="InterPro"/>
</dbReference>
<dbReference type="InterPro" id="IPR020095">
    <property type="entry name" value="PsdUridine_synth_TruA_C"/>
</dbReference>
<reference evidence="4" key="3">
    <citation type="submission" date="2016-03" db="UniProtKB">
        <authorList>
            <consortium name="EnsemblProtists"/>
        </authorList>
    </citation>
    <scope>IDENTIFICATION</scope>
</reference>
<dbReference type="SUPFAM" id="SSF55120">
    <property type="entry name" value="Pseudouridine synthase"/>
    <property type="match status" value="1"/>
</dbReference>
<dbReference type="InterPro" id="IPR020103">
    <property type="entry name" value="PsdUridine_synth_cat_dom_sf"/>
</dbReference>
<dbReference type="GO" id="GO:1990481">
    <property type="term" value="P:mRNA pseudouridine synthesis"/>
    <property type="evidence" value="ECO:0007669"/>
    <property type="project" value="TreeGrafter"/>
</dbReference>
<reference evidence="3 5" key="1">
    <citation type="journal article" date="2012" name="Nature">
        <title>Algal genomes reveal evolutionary mosaicism and the fate of nucleomorphs.</title>
        <authorList>
            <consortium name="DOE Joint Genome Institute"/>
            <person name="Curtis B.A."/>
            <person name="Tanifuji G."/>
            <person name="Burki F."/>
            <person name="Gruber A."/>
            <person name="Irimia M."/>
            <person name="Maruyama S."/>
            <person name="Arias M.C."/>
            <person name="Ball S.G."/>
            <person name="Gile G.H."/>
            <person name="Hirakawa Y."/>
            <person name="Hopkins J.F."/>
            <person name="Kuo A."/>
            <person name="Rensing S.A."/>
            <person name="Schmutz J."/>
            <person name="Symeonidi A."/>
            <person name="Elias M."/>
            <person name="Eveleigh R.J."/>
            <person name="Herman E.K."/>
            <person name="Klute M.J."/>
            <person name="Nakayama T."/>
            <person name="Obornik M."/>
            <person name="Reyes-Prieto A."/>
            <person name="Armbrust E.V."/>
            <person name="Aves S.J."/>
            <person name="Beiko R.G."/>
            <person name="Coutinho P."/>
            <person name="Dacks J.B."/>
            <person name="Durnford D.G."/>
            <person name="Fast N.M."/>
            <person name="Green B.R."/>
            <person name="Grisdale C.J."/>
            <person name="Hempel F."/>
            <person name="Henrissat B."/>
            <person name="Hoppner M.P."/>
            <person name="Ishida K."/>
            <person name="Kim E."/>
            <person name="Koreny L."/>
            <person name="Kroth P.G."/>
            <person name="Liu Y."/>
            <person name="Malik S.B."/>
            <person name="Maier U.G."/>
            <person name="McRose D."/>
            <person name="Mock T."/>
            <person name="Neilson J.A."/>
            <person name="Onodera N.T."/>
            <person name="Poole A.M."/>
            <person name="Pritham E.J."/>
            <person name="Richards T.A."/>
            <person name="Rocap G."/>
            <person name="Roy S.W."/>
            <person name="Sarai C."/>
            <person name="Schaack S."/>
            <person name="Shirato S."/>
            <person name="Slamovits C.H."/>
            <person name="Spencer D.F."/>
            <person name="Suzuki S."/>
            <person name="Worden A.Z."/>
            <person name="Zauner S."/>
            <person name="Barry K."/>
            <person name="Bell C."/>
            <person name="Bharti A.K."/>
            <person name="Crow J.A."/>
            <person name="Grimwood J."/>
            <person name="Kramer R."/>
            <person name="Lindquist E."/>
            <person name="Lucas S."/>
            <person name="Salamov A."/>
            <person name="McFadden G.I."/>
            <person name="Lane C.E."/>
            <person name="Keeling P.J."/>
            <person name="Gray M.W."/>
            <person name="Grigoriev I.V."/>
            <person name="Archibald J.M."/>
        </authorList>
    </citation>
    <scope>NUCLEOTIDE SEQUENCE</scope>
    <source>
        <strain evidence="3 5">CCMP2712</strain>
    </source>
</reference>
<evidence type="ECO:0000313" key="3">
    <source>
        <dbReference type="EMBL" id="EKX42494.1"/>
    </source>
</evidence>
<dbReference type="EnsemblProtists" id="EKX42494">
    <property type="protein sequence ID" value="EKX42494"/>
    <property type="gene ID" value="GUITHDRAFT_141167"/>
</dbReference>
<dbReference type="HOGENOM" id="CLU_706869_0_0_1"/>
<dbReference type="RefSeq" id="XP_005829474.1">
    <property type="nucleotide sequence ID" value="XM_005829417.1"/>
</dbReference>
<dbReference type="PaxDb" id="55529-EKX42494"/>
<dbReference type="PANTHER" id="PTHR11142:SF4">
    <property type="entry name" value="PSEUDOURIDYLATE SYNTHASE 1 HOMOLOG"/>
    <property type="match status" value="1"/>
</dbReference>